<proteinExistence type="predicted"/>
<dbReference type="SFLD" id="SFLDG01123">
    <property type="entry name" value="methyltransferase_(Class_B)"/>
    <property type="match status" value="1"/>
</dbReference>
<dbReference type="PANTHER" id="PTHR43409">
    <property type="entry name" value="ANAEROBIC MAGNESIUM-PROTOPORPHYRIN IX MONOMETHYL ESTER CYCLASE-RELATED"/>
    <property type="match status" value="1"/>
</dbReference>
<evidence type="ECO:0000256" key="3">
    <source>
        <dbReference type="ARBA" id="ARBA00022679"/>
    </source>
</evidence>
<evidence type="ECO:0000313" key="12">
    <source>
        <dbReference type="Proteomes" id="UP001250932"/>
    </source>
</evidence>
<keyword evidence="6" id="KW-0408">Iron</keyword>
<dbReference type="CDD" id="cd01335">
    <property type="entry name" value="Radical_SAM"/>
    <property type="match status" value="1"/>
</dbReference>
<evidence type="ECO:0000256" key="2">
    <source>
        <dbReference type="ARBA" id="ARBA00022603"/>
    </source>
</evidence>
<evidence type="ECO:0000313" key="11">
    <source>
        <dbReference type="EMBL" id="MDT7041267.1"/>
    </source>
</evidence>
<evidence type="ECO:0000256" key="1">
    <source>
        <dbReference type="ARBA" id="ARBA00001966"/>
    </source>
</evidence>
<keyword evidence="9" id="KW-0472">Membrane</keyword>
<comment type="caution">
    <text evidence="11">The sequence shown here is derived from an EMBL/GenBank/DDBJ whole genome shotgun (WGS) entry which is preliminary data.</text>
</comment>
<dbReference type="SFLD" id="SFLDG01082">
    <property type="entry name" value="B12-binding_domain_containing"/>
    <property type="match status" value="1"/>
</dbReference>
<dbReference type="InterPro" id="IPR007197">
    <property type="entry name" value="rSAM"/>
</dbReference>
<feature type="transmembrane region" description="Helical" evidence="9">
    <location>
        <begin position="457"/>
        <end position="477"/>
    </location>
</feature>
<evidence type="ECO:0000259" key="10">
    <source>
        <dbReference type="PROSITE" id="PS51918"/>
    </source>
</evidence>
<evidence type="ECO:0000256" key="7">
    <source>
        <dbReference type="ARBA" id="ARBA00023014"/>
    </source>
</evidence>
<keyword evidence="9" id="KW-1133">Transmembrane helix</keyword>
<dbReference type="InterPro" id="IPR034466">
    <property type="entry name" value="Methyltransferase_Class_B"/>
</dbReference>
<keyword evidence="3" id="KW-0808">Transferase</keyword>
<reference evidence="11 12" key="1">
    <citation type="journal article" date="2023" name="ISME J.">
        <title>Cultivation and genomic characterization of novel and ubiquitous marine nitrite-oxidizing bacteria from the Nitrospirales.</title>
        <authorList>
            <person name="Mueller A.J."/>
            <person name="Daebeler A."/>
            <person name="Herbold C.W."/>
            <person name="Kirkegaard R.H."/>
            <person name="Daims H."/>
        </authorList>
    </citation>
    <scope>NUCLEOTIDE SEQUENCE [LARGE SCALE GENOMIC DNA]</scope>
    <source>
        <strain evidence="11 12">EB</strain>
    </source>
</reference>
<dbReference type="Proteomes" id="UP001250932">
    <property type="component" value="Unassembled WGS sequence"/>
</dbReference>
<dbReference type="InterPro" id="IPR058240">
    <property type="entry name" value="rSAM_sf"/>
</dbReference>
<protein>
    <submittedName>
        <fullName evidence="11">Radical SAM protein</fullName>
    </submittedName>
</protein>
<evidence type="ECO:0000256" key="8">
    <source>
        <dbReference type="SAM" id="MobiDB-lite"/>
    </source>
</evidence>
<keyword evidence="9" id="KW-0812">Transmembrane</keyword>
<dbReference type="InterPro" id="IPR023404">
    <property type="entry name" value="rSAM_horseshoe"/>
</dbReference>
<keyword evidence="7" id="KW-0411">Iron-sulfur</keyword>
<dbReference type="SFLD" id="SFLDS00029">
    <property type="entry name" value="Radical_SAM"/>
    <property type="match status" value="1"/>
</dbReference>
<keyword evidence="4" id="KW-0949">S-adenosyl-L-methionine</keyword>
<dbReference type="EMBL" id="JAQOUE010000001">
    <property type="protein sequence ID" value="MDT7041267.1"/>
    <property type="molecule type" value="Genomic_DNA"/>
</dbReference>
<sequence>MNPSKTFRVVLIKPSRYDDEGYVVQWVRSIIPSNTLATLYGLALDCANRKVLGEDVNIVIDAYDEPNTVIPIKKIIRDIQRTSGAMVGLVGVQSNQFPRSLDIARPFREANIPVLIGGFHVSGCLSMLPNMQTDIQQALDMGITIFAGEAEGRLENVLRDVWTGTQKPLYNYLDDLPELTGSVIPFLPKKHIKRTIEGLGSLDAGRGCPFQCSFCTIINVQGRKSRWRSPDDVEKVIRANVAQGVNRFFITDDDFARNKNWEAIFDRLIHLREVEGLDIKFIIQVDALCHRLPNFIEKASRAGCKRVFIGLENINPDNLVAAKKRQNKIWEYRQMLQAWKNQGCMTYAGYILGFPGDTPESISRDIEIIKKELPVDLLEFFCLTPLPGSEDHQKLAAQGVPMETDMNKYTLEYVTTAHPKMTEAEWYLAYDNAWKQYYTLEHVETLMRRAAARHMSVGNMMFLILWFYGGIIVNKLHPLENGYLRRKVRTQRRPSFTIENPLVFYPKRLWEVICDHAKFLQLVLQYANIRRRVKSDPNRKQYTDLSLTPVTIEEEEELDLIKVFNPRPVISPAVKRKEAGEVSPSKELSQGISVAP</sequence>
<keyword evidence="5" id="KW-0479">Metal-binding</keyword>
<accession>A0ABU3K4F1</accession>
<organism evidence="11 12">
    <name type="scientific">Candidatus Nitronereus thalassa</name>
    <dbReference type="NCBI Taxonomy" id="3020898"/>
    <lineage>
        <taxon>Bacteria</taxon>
        <taxon>Pseudomonadati</taxon>
        <taxon>Nitrospirota</taxon>
        <taxon>Nitrospiria</taxon>
        <taxon>Nitrospirales</taxon>
        <taxon>Nitrospiraceae</taxon>
        <taxon>Candidatus Nitronereus</taxon>
    </lineage>
</organism>
<feature type="domain" description="Radical SAM core" evidence="10">
    <location>
        <begin position="194"/>
        <end position="424"/>
    </location>
</feature>
<evidence type="ECO:0000256" key="5">
    <source>
        <dbReference type="ARBA" id="ARBA00022723"/>
    </source>
</evidence>
<dbReference type="InterPro" id="IPR006638">
    <property type="entry name" value="Elp3/MiaA/NifB-like_rSAM"/>
</dbReference>
<name>A0ABU3K4F1_9BACT</name>
<gene>
    <name evidence="11" type="ORF">PPG34_02825</name>
</gene>
<keyword evidence="2" id="KW-0489">Methyltransferase</keyword>
<dbReference type="SUPFAM" id="SSF102114">
    <property type="entry name" value="Radical SAM enzymes"/>
    <property type="match status" value="1"/>
</dbReference>
<dbReference type="Pfam" id="PF04055">
    <property type="entry name" value="Radical_SAM"/>
    <property type="match status" value="1"/>
</dbReference>
<dbReference type="PROSITE" id="PS51918">
    <property type="entry name" value="RADICAL_SAM"/>
    <property type="match status" value="1"/>
</dbReference>
<dbReference type="Gene3D" id="3.80.30.20">
    <property type="entry name" value="tm_1862 like domain"/>
    <property type="match status" value="1"/>
</dbReference>
<dbReference type="SMART" id="SM00729">
    <property type="entry name" value="Elp3"/>
    <property type="match status" value="1"/>
</dbReference>
<feature type="compositionally biased region" description="Polar residues" evidence="8">
    <location>
        <begin position="586"/>
        <end position="596"/>
    </location>
</feature>
<evidence type="ECO:0000256" key="9">
    <source>
        <dbReference type="SAM" id="Phobius"/>
    </source>
</evidence>
<comment type="cofactor">
    <cofactor evidence="1">
        <name>[4Fe-4S] cluster</name>
        <dbReference type="ChEBI" id="CHEBI:49883"/>
    </cofactor>
</comment>
<evidence type="ECO:0000256" key="4">
    <source>
        <dbReference type="ARBA" id="ARBA00022691"/>
    </source>
</evidence>
<dbReference type="PANTHER" id="PTHR43409:SF7">
    <property type="entry name" value="BLL1977 PROTEIN"/>
    <property type="match status" value="1"/>
</dbReference>
<evidence type="ECO:0000256" key="6">
    <source>
        <dbReference type="ARBA" id="ARBA00023004"/>
    </source>
</evidence>
<dbReference type="InterPro" id="IPR051198">
    <property type="entry name" value="BchE-like"/>
</dbReference>
<keyword evidence="12" id="KW-1185">Reference proteome</keyword>
<dbReference type="RefSeq" id="WP_313831622.1">
    <property type="nucleotide sequence ID" value="NZ_JAQOUE010000001.1"/>
</dbReference>
<feature type="region of interest" description="Disordered" evidence="8">
    <location>
        <begin position="575"/>
        <end position="596"/>
    </location>
</feature>